<organism evidence="3 4">
    <name type="scientific">Carnobacterium divergens DSM 20623</name>
    <dbReference type="NCBI Taxonomy" id="1449336"/>
    <lineage>
        <taxon>Bacteria</taxon>
        <taxon>Bacillati</taxon>
        <taxon>Bacillota</taxon>
        <taxon>Bacilli</taxon>
        <taxon>Lactobacillales</taxon>
        <taxon>Carnobacteriaceae</taxon>
        <taxon>Carnobacterium</taxon>
    </lineage>
</organism>
<dbReference type="Proteomes" id="UP000051658">
    <property type="component" value="Unassembled WGS sequence"/>
</dbReference>
<dbReference type="CDD" id="cd01399">
    <property type="entry name" value="GlcN6P_deaminase"/>
    <property type="match status" value="1"/>
</dbReference>
<dbReference type="SUPFAM" id="SSF100950">
    <property type="entry name" value="NagB/RpiA/CoA transferase-like"/>
    <property type="match status" value="1"/>
</dbReference>
<evidence type="ECO:0000313" key="3">
    <source>
        <dbReference type="EMBL" id="KRN54617.1"/>
    </source>
</evidence>
<dbReference type="GO" id="GO:0005975">
    <property type="term" value="P:carbohydrate metabolic process"/>
    <property type="evidence" value="ECO:0007669"/>
    <property type="project" value="InterPro"/>
</dbReference>
<dbReference type="NCBIfam" id="NF009022">
    <property type="entry name" value="PRK12358.1"/>
    <property type="match status" value="1"/>
</dbReference>
<dbReference type="eggNOG" id="COG0363">
    <property type="taxonomic scope" value="Bacteria"/>
</dbReference>
<dbReference type="InterPro" id="IPR052960">
    <property type="entry name" value="GlcN6P_deaminase-like"/>
</dbReference>
<accession>A0A0R2HP13</accession>
<keyword evidence="1" id="KW-0119">Carbohydrate metabolism</keyword>
<keyword evidence="4" id="KW-1185">Reference proteome</keyword>
<dbReference type="EMBL" id="JQBS01000035">
    <property type="protein sequence ID" value="KRN54617.1"/>
    <property type="molecule type" value="Genomic_DNA"/>
</dbReference>
<sequence length="240" mass="26350">MGGTNMQLIIEESYKKMSETATKLIVGKMLNDRRVNLSITAGNSPKKIYEALAPLVKNKSYLSNVHYYSFDEVPLKNEVVGMTEGLLREQFLTPAGIPESHVHFVSPANYQSYDEEIEAVGGLDAMLIGIGADGHFCGNMPGSTKFENFTYQVTVAPKYPWYKSLVNDLGERTPDSFVTMGPASIMRVKHLILIANGKHKAAIIKKALEGPVDPNIPSSILKLHPNLTVILDQEAASQLS</sequence>
<dbReference type="PANTHER" id="PTHR42892">
    <property type="entry name" value="GLUCOSAMINE-6-PHOSPHATE DEAMINASE-LIKE PROTEIN BT_0258-RELATED"/>
    <property type="match status" value="1"/>
</dbReference>
<evidence type="ECO:0000256" key="1">
    <source>
        <dbReference type="ARBA" id="ARBA00023277"/>
    </source>
</evidence>
<evidence type="ECO:0000313" key="4">
    <source>
        <dbReference type="Proteomes" id="UP000051658"/>
    </source>
</evidence>
<gene>
    <name evidence="3" type="ORF">IV74_GL002201</name>
</gene>
<dbReference type="Pfam" id="PF01182">
    <property type="entry name" value="Glucosamine_iso"/>
    <property type="match status" value="1"/>
</dbReference>
<proteinExistence type="predicted"/>
<name>A0A0R2HP13_CARDV</name>
<dbReference type="AlphaFoldDB" id="A0A0R2HP13"/>
<protein>
    <submittedName>
        <fullName evidence="3">6-phosphogluconolactonase</fullName>
    </submittedName>
</protein>
<feature type="domain" description="Glucosamine/galactosamine-6-phosphate isomerase" evidence="2">
    <location>
        <begin position="15"/>
        <end position="222"/>
    </location>
</feature>
<comment type="caution">
    <text evidence="3">The sequence shown here is derived from an EMBL/GenBank/DDBJ whole genome shotgun (WGS) entry which is preliminary data.</text>
</comment>
<dbReference type="PANTHER" id="PTHR42892:SF1">
    <property type="entry name" value="GLUCOSAMINE-6-PHOSPHATE ISOMERASE"/>
    <property type="match status" value="1"/>
</dbReference>
<dbReference type="InterPro" id="IPR037171">
    <property type="entry name" value="NagB/RpiA_transferase-like"/>
</dbReference>
<dbReference type="GO" id="GO:0006044">
    <property type="term" value="P:N-acetylglucosamine metabolic process"/>
    <property type="evidence" value="ECO:0007669"/>
    <property type="project" value="InterPro"/>
</dbReference>
<evidence type="ECO:0000259" key="2">
    <source>
        <dbReference type="Pfam" id="PF01182"/>
    </source>
</evidence>
<dbReference type="GO" id="GO:0004342">
    <property type="term" value="F:glucosamine-6-phosphate deaminase activity"/>
    <property type="evidence" value="ECO:0007669"/>
    <property type="project" value="InterPro"/>
</dbReference>
<dbReference type="PATRIC" id="fig|1449336.4.peg.2239"/>
<dbReference type="InterPro" id="IPR004547">
    <property type="entry name" value="Glucosamine6P_isomerase"/>
</dbReference>
<dbReference type="Gene3D" id="3.40.50.1360">
    <property type="match status" value="1"/>
</dbReference>
<reference evidence="3 4" key="1">
    <citation type="journal article" date="2015" name="Genome Announc.">
        <title>Expanding the biotechnology potential of lactobacilli through comparative genomics of 213 strains and associated genera.</title>
        <authorList>
            <person name="Sun Z."/>
            <person name="Harris H.M."/>
            <person name="McCann A."/>
            <person name="Guo C."/>
            <person name="Argimon S."/>
            <person name="Zhang W."/>
            <person name="Yang X."/>
            <person name="Jeffery I.B."/>
            <person name="Cooney J.C."/>
            <person name="Kagawa T.F."/>
            <person name="Liu W."/>
            <person name="Song Y."/>
            <person name="Salvetti E."/>
            <person name="Wrobel A."/>
            <person name="Rasinkangas P."/>
            <person name="Parkhill J."/>
            <person name="Rea M.C."/>
            <person name="O'Sullivan O."/>
            <person name="Ritari J."/>
            <person name="Douillard F.P."/>
            <person name="Paul Ross R."/>
            <person name="Yang R."/>
            <person name="Briner A.E."/>
            <person name="Felis G.E."/>
            <person name="de Vos W.M."/>
            <person name="Barrangou R."/>
            <person name="Klaenhammer T.R."/>
            <person name="Caufield P.W."/>
            <person name="Cui Y."/>
            <person name="Zhang H."/>
            <person name="O'Toole P.W."/>
        </authorList>
    </citation>
    <scope>NUCLEOTIDE SEQUENCE [LARGE SCALE GENOMIC DNA]</scope>
    <source>
        <strain evidence="3 4">DSM 20623</strain>
    </source>
</reference>
<dbReference type="InterPro" id="IPR006148">
    <property type="entry name" value="Glc/Gal-6P_isomerase"/>
</dbReference>